<name>A0A5C6F004_9BACT</name>
<dbReference type="GO" id="GO:0042597">
    <property type="term" value="C:periplasmic space"/>
    <property type="evidence" value="ECO:0007669"/>
    <property type="project" value="InterPro"/>
</dbReference>
<accession>A0A5C6F004</accession>
<comment type="caution">
    <text evidence="1">The sequence shown here is derived from an EMBL/GenBank/DDBJ whole genome shotgun (WGS) entry which is preliminary data.</text>
</comment>
<organism evidence="1 2">
    <name type="scientific">Rubripirellula tenax</name>
    <dbReference type="NCBI Taxonomy" id="2528015"/>
    <lineage>
        <taxon>Bacteria</taxon>
        <taxon>Pseudomonadati</taxon>
        <taxon>Planctomycetota</taxon>
        <taxon>Planctomycetia</taxon>
        <taxon>Pirellulales</taxon>
        <taxon>Pirellulaceae</taxon>
        <taxon>Rubripirellula</taxon>
    </lineage>
</organism>
<keyword evidence="2" id="KW-1185">Reference proteome</keyword>
<protein>
    <submittedName>
        <fullName evidence="1">LTXXQ motif protein</fullName>
    </submittedName>
</protein>
<proteinExistence type="predicted"/>
<evidence type="ECO:0000313" key="1">
    <source>
        <dbReference type="EMBL" id="TWU54708.1"/>
    </source>
</evidence>
<evidence type="ECO:0000313" key="2">
    <source>
        <dbReference type="Proteomes" id="UP000318288"/>
    </source>
</evidence>
<dbReference type="Gene3D" id="1.20.120.1490">
    <property type="match status" value="1"/>
</dbReference>
<dbReference type="OrthoDB" id="276756at2"/>
<dbReference type="EMBL" id="SJPW01000004">
    <property type="protein sequence ID" value="TWU54708.1"/>
    <property type="molecule type" value="Genomic_DNA"/>
</dbReference>
<dbReference type="Proteomes" id="UP000318288">
    <property type="component" value="Unassembled WGS sequence"/>
</dbReference>
<reference evidence="1 2" key="1">
    <citation type="submission" date="2019-02" db="EMBL/GenBank/DDBJ databases">
        <title>Deep-cultivation of Planctomycetes and their phenomic and genomic characterization uncovers novel biology.</title>
        <authorList>
            <person name="Wiegand S."/>
            <person name="Jogler M."/>
            <person name="Boedeker C."/>
            <person name="Pinto D."/>
            <person name="Vollmers J."/>
            <person name="Rivas-Marin E."/>
            <person name="Kohn T."/>
            <person name="Peeters S.H."/>
            <person name="Heuer A."/>
            <person name="Rast P."/>
            <person name="Oberbeckmann S."/>
            <person name="Bunk B."/>
            <person name="Jeske O."/>
            <person name="Meyerdierks A."/>
            <person name="Storesund J.E."/>
            <person name="Kallscheuer N."/>
            <person name="Luecker S."/>
            <person name="Lage O.M."/>
            <person name="Pohl T."/>
            <person name="Merkel B.J."/>
            <person name="Hornburger P."/>
            <person name="Mueller R.-W."/>
            <person name="Bruemmer F."/>
            <person name="Labrenz M."/>
            <person name="Spormann A.M."/>
            <person name="Op Den Camp H."/>
            <person name="Overmann J."/>
            <person name="Amann R."/>
            <person name="Jetten M.S.M."/>
            <person name="Mascher T."/>
            <person name="Medema M.H."/>
            <person name="Devos D.P."/>
            <person name="Kaster A.-K."/>
            <person name="Ovreas L."/>
            <person name="Rohde M."/>
            <person name="Galperin M.Y."/>
            <person name="Jogler C."/>
        </authorList>
    </citation>
    <scope>NUCLEOTIDE SEQUENCE [LARGE SCALE GENOMIC DNA]</scope>
    <source>
        <strain evidence="1 2">Poly51</strain>
    </source>
</reference>
<dbReference type="AlphaFoldDB" id="A0A5C6F004"/>
<dbReference type="RefSeq" id="WP_146458878.1">
    <property type="nucleotide sequence ID" value="NZ_SJPW01000004.1"/>
</dbReference>
<gene>
    <name evidence="1" type="ORF">Poly51_34270</name>
</gene>
<sequence>MFIRAILITSITFLATVASTPKTIAQDAAIEANKNTQPVDRPKTMDAIKESVKDLTDEQKENLESLKTKAIAQEKALFESAGITWKMSKQRSETYEKLKAKGIKGKELSAQASKEADYTDEQAAAQSKAGKVWNDYRYAIVNVLTAEQRKQLPNWLTSAHAARVKAEKEKAAAKKK</sequence>